<dbReference type="AlphaFoldDB" id="A0A3B1AH16"/>
<gene>
    <name evidence="1" type="ORF">MNBD_ALPHA03-1045</name>
</gene>
<accession>A0A3B1AH16</accession>
<organism evidence="1">
    <name type="scientific">hydrothermal vent metagenome</name>
    <dbReference type="NCBI Taxonomy" id="652676"/>
    <lineage>
        <taxon>unclassified sequences</taxon>
        <taxon>metagenomes</taxon>
        <taxon>ecological metagenomes</taxon>
    </lineage>
</organism>
<feature type="non-terminal residue" evidence="1">
    <location>
        <position position="51"/>
    </location>
</feature>
<proteinExistence type="predicted"/>
<name>A0A3B1AH16_9ZZZZ</name>
<protein>
    <submittedName>
        <fullName evidence="1">Uncharacterized protein</fullName>
    </submittedName>
</protein>
<dbReference type="EMBL" id="UOFW01000128">
    <property type="protein sequence ID" value="VAX05219.1"/>
    <property type="molecule type" value="Genomic_DNA"/>
</dbReference>
<reference evidence="1" key="1">
    <citation type="submission" date="2018-06" db="EMBL/GenBank/DDBJ databases">
        <authorList>
            <person name="Zhirakovskaya E."/>
        </authorList>
    </citation>
    <scope>NUCLEOTIDE SEQUENCE</scope>
</reference>
<evidence type="ECO:0000313" key="1">
    <source>
        <dbReference type="EMBL" id="VAX05219.1"/>
    </source>
</evidence>
<sequence>MLRIDNAPFLFKNSTLKFPPKPNGFAHQYGLAILSVIDDDTIIITETNNDF</sequence>